<dbReference type="HAMAP" id="MF_00061">
    <property type="entry name" value="IspE"/>
    <property type="match status" value="1"/>
</dbReference>
<dbReference type="InterPro" id="IPR013750">
    <property type="entry name" value="GHMP_kinase_C_dom"/>
</dbReference>
<evidence type="ECO:0000256" key="4">
    <source>
        <dbReference type="ARBA" id="ARBA00022679"/>
    </source>
</evidence>
<feature type="domain" description="GHMP kinase C-terminal" evidence="11">
    <location>
        <begin position="218"/>
        <end position="259"/>
    </location>
</feature>
<dbReference type="PANTHER" id="PTHR43527:SF2">
    <property type="entry name" value="4-DIPHOSPHOCYTIDYL-2-C-METHYL-D-ERYTHRITOL KINASE, CHLOROPLASTIC"/>
    <property type="match status" value="1"/>
</dbReference>
<keyword evidence="4 9" id="KW-0808">Transferase</keyword>
<evidence type="ECO:0000259" key="11">
    <source>
        <dbReference type="Pfam" id="PF08544"/>
    </source>
</evidence>
<dbReference type="SUPFAM" id="SSF54211">
    <property type="entry name" value="Ribosomal protein S5 domain 2-like"/>
    <property type="match status" value="1"/>
</dbReference>
<evidence type="ECO:0000256" key="1">
    <source>
        <dbReference type="ARBA" id="ARBA00009684"/>
    </source>
</evidence>
<protein>
    <recommendedName>
        <fullName evidence="3 9">4-diphosphocytidyl-2-C-methyl-D-erythritol kinase</fullName>
        <shortName evidence="9">CMK</shortName>
        <ecNumber evidence="2 9">2.7.1.148</ecNumber>
    </recommendedName>
    <alternativeName>
        <fullName evidence="8 9">4-(cytidine-5'-diphospho)-2-C-methyl-D-erythritol kinase</fullName>
    </alternativeName>
</protein>
<keyword evidence="7 9" id="KW-0067">ATP-binding</keyword>
<evidence type="ECO:0000256" key="2">
    <source>
        <dbReference type="ARBA" id="ARBA00012052"/>
    </source>
</evidence>
<dbReference type="PIRSF" id="PIRSF010376">
    <property type="entry name" value="IspE"/>
    <property type="match status" value="1"/>
</dbReference>
<dbReference type="InterPro" id="IPR020568">
    <property type="entry name" value="Ribosomal_Su5_D2-typ_SF"/>
</dbReference>
<dbReference type="Pfam" id="PF08544">
    <property type="entry name" value="GHMP_kinases_C"/>
    <property type="match status" value="1"/>
</dbReference>
<comment type="catalytic activity">
    <reaction evidence="9">
        <text>4-CDP-2-C-methyl-D-erythritol + ATP = 4-CDP-2-C-methyl-D-erythritol 2-phosphate + ADP + H(+)</text>
        <dbReference type="Rhea" id="RHEA:18437"/>
        <dbReference type="ChEBI" id="CHEBI:15378"/>
        <dbReference type="ChEBI" id="CHEBI:30616"/>
        <dbReference type="ChEBI" id="CHEBI:57823"/>
        <dbReference type="ChEBI" id="CHEBI:57919"/>
        <dbReference type="ChEBI" id="CHEBI:456216"/>
        <dbReference type="EC" id="2.7.1.148"/>
    </reaction>
</comment>
<comment type="similarity">
    <text evidence="1 9">Belongs to the GHMP kinase family. IspE subfamily.</text>
</comment>
<evidence type="ECO:0000259" key="10">
    <source>
        <dbReference type="Pfam" id="PF00288"/>
    </source>
</evidence>
<dbReference type="Gene3D" id="3.30.70.890">
    <property type="entry name" value="GHMP kinase, C-terminal domain"/>
    <property type="match status" value="1"/>
</dbReference>
<dbReference type="GO" id="GO:0005524">
    <property type="term" value="F:ATP binding"/>
    <property type="evidence" value="ECO:0007669"/>
    <property type="project" value="UniProtKB-UniRule"/>
</dbReference>
<dbReference type="EMBL" id="DXAW01000104">
    <property type="protein sequence ID" value="HIZ86023.1"/>
    <property type="molecule type" value="Genomic_DNA"/>
</dbReference>
<dbReference type="InterPro" id="IPR036554">
    <property type="entry name" value="GHMP_kinase_C_sf"/>
</dbReference>
<dbReference type="SUPFAM" id="SSF55060">
    <property type="entry name" value="GHMP Kinase, C-terminal domain"/>
    <property type="match status" value="1"/>
</dbReference>
<reference evidence="12" key="2">
    <citation type="submission" date="2021-04" db="EMBL/GenBank/DDBJ databases">
        <authorList>
            <person name="Gilroy R."/>
        </authorList>
    </citation>
    <scope>NUCLEOTIDE SEQUENCE</scope>
    <source>
        <strain evidence="12">Gambia16-554</strain>
    </source>
</reference>
<dbReference type="InterPro" id="IPR006204">
    <property type="entry name" value="GHMP_kinase_N_dom"/>
</dbReference>
<dbReference type="GO" id="GO:0050515">
    <property type="term" value="F:4-(cytidine 5'-diphospho)-2-C-methyl-D-erythritol kinase activity"/>
    <property type="evidence" value="ECO:0007669"/>
    <property type="project" value="UniProtKB-UniRule"/>
</dbReference>
<sequence>MVLYPQPKINIGLRVTARRSDGYHDIETLFYPVVTHMDILEIIEADSVSMIHFGTAYDLPGGDIEKELCIRAYRLLQKDFGLPPVGIYLHKNIPVGAGMGGGSSDAAWTLRGLNGLFNLGLSDERLAEYAARLGSDCPFFIYGRPMYGSGRGEILTPCTSPAIAQLQERYRIKVVAPGIHVSTAEAYASLTPDPSGCGLSDLLDTLPVEEWKDRIVNDFERPVFARYPELARIKQSLYDEGAVYASMSGSGSALYGIFRKG</sequence>
<reference evidence="12" key="1">
    <citation type="journal article" date="2021" name="PeerJ">
        <title>Extensive microbial diversity within the chicken gut microbiome revealed by metagenomics and culture.</title>
        <authorList>
            <person name="Gilroy R."/>
            <person name="Ravi A."/>
            <person name="Getino M."/>
            <person name="Pursley I."/>
            <person name="Horton D.L."/>
            <person name="Alikhan N.F."/>
            <person name="Baker D."/>
            <person name="Gharbi K."/>
            <person name="Hall N."/>
            <person name="Watson M."/>
            <person name="Adriaenssens E.M."/>
            <person name="Foster-Nyarko E."/>
            <person name="Jarju S."/>
            <person name="Secka A."/>
            <person name="Antonio M."/>
            <person name="Oren A."/>
            <person name="Chaudhuri R.R."/>
            <person name="La Ragione R."/>
            <person name="Hildebrand F."/>
            <person name="Pallen M.J."/>
        </authorList>
    </citation>
    <scope>NUCLEOTIDE SEQUENCE</scope>
    <source>
        <strain evidence="12">Gambia16-554</strain>
    </source>
</reference>
<dbReference type="AlphaFoldDB" id="A0A9D2GR37"/>
<gene>
    <name evidence="9" type="primary">ispE</name>
    <name evidence="12" type="ORF">IAC04_05995</name>
</gene>
<keyword evidence="6 9" id="KW-0418">Kinase</keyword>
<dbReference type="InterPro" id="IPR004424">
    <property type="entry name" value="IspE"/>
</dbReference>
<evidence type="ECO:0000256" key="7">
    <source>
        <dbReference type="ARBA" id="ARBA00022840"/>
    </source>
</evidence>
<evidence type="ECO:0000256" key="9">
    <source>
        <dbReference type="HAMAP-Rule" id="MF_00061"/>
    </source>
</evidence>
<dbReference type="GO" id="GO:0019288">
    <property type="term" value="P:isopentenyl diphosphate biosynthetic process, methylerythritol 4-phosphate pathway"/>
    <property type="evidence" value="ECO:0007669"/>
    <property type="project" value="UniProtKB-UniRule"/>
</dbReference>
<name>A0A9D2GR37_9BACT</name>
<dbReference type="Gene3D" id="3.30.230.10">
    <property type="match status" value="1"/>
</dbReference>
<evidence type="ECO:0000256" key="8">
    <source>
        <dbReference type="ARBA" id="ARBA00032554"/>
    </source>
</evidence>
<evidence type="ECO:0000313" key="12">
    <source>
        <dbReference type="EMBL" id="HIZ86023.1"/>
    </source>
</evidence>
<dbReference type="EC" id="2.7.1.148" evidence="2 9"/>
<comment type="function">
    <text evidence="9">Catalyzes the phosphorylation of the position 2 hydroxy group of 4-diphosphocytidyl-2C-methyl-D-erythritol.</text>
</comment>
<evidence type="ECO:0000256" key="5">
    <source>
        <dbReference type="ARBA" id="ARBA00022741"/>
    </source>
</evidence>
<dbReference type="GO" id="GO:0016114">
    <property type="term" value="P:terpenoid biosynthetic process"/>
    <property type="evidence" value="ECO:0007669"/>
    <property type="project" value="UniProtKB-UniRule"/>
</dbReference>
<feature type="active site" evidence="9">
    <location>
        <position position="136"/>
    </location>
</feature>
<feature type="active site" evidence="9">
    <location>
        <position position="8"/>
    </location>
</feature>
<evidence type="ECO:0000256" key="6">
    <source>
        <dbReference type="ARBA" id="ARBA00022777"/>
    </source>
</evidence>
<dbReference type="InterPro" id="IPR014721">
    <property type="entry name" value="Ribsml_uS5_D2-typ_fold_subgr"/>
</dbReference>
<dbReference type="Proteomes" id="UP000824115">
    <property type="component" value="Unassembled WGS sequence"/>
</dbReference>
<keyword evidence="9" id="KW-0414">Isoprene biosynthesis</keyword>
<proteinExistence type="inferred from homology"/>
<feature type="binding site" evidence="9">
    <location>
        <begin position="94"/>
        <end position="104"/>
    </location>
    <ligand>
        <name>ATP</name>
        <dbReference type="ChEBI" id="CHEBI:30616"/>
    </ligand>
</feature>
<comment type="caution">
    <text evidence="12">The sequence shown here is derived from an EMBL/GenBank/DDBJ whole genome shotgun (WGS) entry which is preliminary data.</text>
</comment>
<dbReference type="PANTHER" id="PTHR43527">
    <property type="entry name" value="4-DIPHOSPHOCYTIDYL-2-C-METHYL-D-ERYTHRITOL KINASE, CHLOROPLASTIC"/>
    <property type="match status" value="1"/>
</dbReference>
<dbReference type="Pfam" id="PF00288">
    <property type="entry name" value="GHMP_kinases_N"/>
    <property type="match status" value="1"/>
</dbReference>
<feature type="domain" description="GHMP kinase N-terminal" evidence="10">
    <location>
        <begin position="68"/>
        <end position="144"/>
    </location>
</feature>
<accession>A0A9D2GR37</accession>
<evidence type="ECO:0000313" key="13">
    <source>
        <dbReference type="Proteomes" id="UP000824115"/>
    </source>
</evidence>
<evidence type="ECO:0000256" key="3">
    <source>
        <dbReference type="ARBA" id="ARBA00017473"/>
    </source>
</evidence>
<dbReference type="NCBIfam" id="TIGR00154">
    <property type="entry name" value="ispE"/>
    <property type="match status" value="1"/>
</dbReference>
<comment type="pathway">
    <text evidence="9">Isoprenoid biosynthesis; isopentenyl diphosphate biosynthesis via DXP pathway; isopentenyl diphosphate from 1-deoxy-D-xylulose 5-phosphate: step 3/6.</text>
</comment>
<keyword evidence="5 9" id="KW-0547">Nucleotide-binding</keyword>
<organism evidence="12 13">
    <name type="scientific">Candidatus Coprenecus stercoravium</name>
    <dbReference type="NCBI Taxonomy" id="2840735"/>
    <lineage>
        <taxon>Bacteria</taxon>
        <taxon>Pseudomonadati</taxon>
        <taxon>Bacteroidota</taxon>
        <taxon>Bacteroidia</taxon>
        <taxon>Bacteroidales</taxon>
        <taxon>Rikenellaceae</taxon>
        <taxon>Rikenellaceae incertae sedis</taxon>
        <taxon>Candidatus Coprenecus</taxon>
    </lineage>
</organism>